<protein>
    <recommendedName>
        <fullName evidence="3">Alcohol acetyltransferase</fullName>
    </recommendedName>
</protein>
<dbReference type="Proteomes" id="UP001477672">
    <property type="component" value="Unassembled WGS sequence"/>
</dbReference>
<accession>A0ABV1GBX4</accession>
<name>A0ABV1GBX4_9FIRM</name>
<dbReference type="EMBL" id="JBBMFA010000033">
    <property type="protein sequence ID" value="MEQ2519028.1"/>
    <property type="molecule type" value="Genomic_DNA"/>
</dbReference>
<evidence type="ECO:0008006" key="3">
    <source>
        <dbReference type="Google" id="ProtNLM"/>
    </source>
</evidence>
<comment type="caution">
    <text evidence="1">The sequence shown here is derived from an EMBL/GenBank/DDBJ whole genome shotgun (WGS) entry which is preliminary data.</text>
</comment>
<dbReference type="RefSeq" id="WP_349214242.1">
    <property type="nucleotide sequence ID" value="NZ_JBBMFA010000033.1"/>
</dbReference>
<reference evidence="1 2" key="1">
    <citation type="submission" date="2024-03" db="EMBL/GenBank/DDBJ databases">
        <title>Human intestinal bacterial collection.</title>
        <authorList>
            <person name="Pauvert C."/>
            <person name="Hitch T.C.A."/>
            <person name="Clavel T."/>
        </authorList>
    </citation>
    <scope>NUCLEOTIDE SEQUENCE [LARGE SCALE GENOMIC DNA]</scope>
    <source>
        <strain evidence="1 2">CLA-JM-H11</strain>
    </source>
</reference>
<evidence type="ECO:0000313" key="2">
    <source>
        <dbReference type="Proteomes" id="UP001477672"/>
    </source>
</evidence>
<gene>
    <name evidence="1" type="ORF">WMO24_01035</name>
</gene>
<organism evidence="1 2">
    <name type="scientific">Ruthenibacterium intestinale</name>
    <dbReference type="NCBI Taxonomy" id="3133163"/>
    <lineage>
        <taxon>Bacteria</taxon>
        <taxon>Bacillati</taxon>
        <taxon>Bacillota</taxon>
        <taxon>Clostridia</taxon>
        <taxon>Eubacteriales</taxon>
        <taxon>Oscillospiraceae</taxon>
        <taxon>Ruthenibacterium</taxon>
    </lineage>
</organism>
<sequence>MKKQPRFRRWHKLDNTANLFPVVASRRTTNVFRMTAVLRDTVDPGLLQRTLEQTLPYYAAFGVRLRHGLFWSYLEANDSVPVVRLEQDVPCRYMDPLETGRFLFRVLYFENRVHLETFHVLTDGTGAMRFLKAICYRYCQLAYPDGTEQEKRYGLEQAGNVEDCYLKYSRPSKKAGYKEPSAFHIKGTKRLAGDVGVVSLLMPVTDLKRVCKESGVSIGEYLAALVLCSIRQAHMPAGGAKKPINLFVPVNLRRIFGGDTSLNFFSGMTVSQKFGPGPANFDAVLQDVKRQFAEKCTREAFEQKLAYTAQSEKNLFARMTPLLLKNGILRLIYEHSSHGSTTTLSNLGVVDVDEKFQPYFEGFRFLLPASPGEPLKFTACAYGGTLALNVTTLLDRNPLILQIAQHLVQAGVPITLESNGDENETL</sequence>
<keyword evidence="2" id="KW-1185">Reference proteome</keyword>
<evidence type="ECO:0000313" key="1">
    <source>
        <dbReference type="EMBL" id="MEQ2519028.1"/>
    </source>
</evidence>
<proteinExistence type="predicted"/>